<name>A0ABT7UBZ5_9FIRM</name>
<reference evidence="1 2" key="1">
    <citation type="submission" date="2023-06" db="EMBL/GenBank/DDBJ databases">
        <title>Identification and characterization of horizontal gene transfer across gut microbiota members of farm animals based on homology search.</title>
        <authorList>
            <person name="Schwarzerova J."/>
            <person name="Nykrynova M."/>
            <person name="Jureckova K."/>
            <person name="Cejkova D."/>
            <person name="Rychlik I."/>
        </authorList>
    </citation>
    <scope>NUCLEOTIDE SEQUENCE [LARGE SCALE GENOMIC DNA]</scope>
    <source>
        <strain evidence="1 2">ET39</strain>
    </source>
</reference>
<dbReference type="Proteomes" id="UP001529340">
    <property type="component" value="Unassembled WGS sequence"/>
</dbReference>
<reference evidence="2" key="2">
    <citation type="submission" date="2023-06" db="EMBL/GenBank/DDBJ databases">
        <title>Identification and characterization of horizontal gene transfer across gut microbiota members of farm animals based on homology search.</title>
        <authorList>
            <person name="Zeman M."/>
            <person name="Kubasova T."/>
            <person name="Jahodarova E."/>
            <person name="Nykrynova M."/>
            <person name="Rychlik I."/>
        </authorList>
    </citation>
    <scope>NUCLEOTIDE SEQUENCE [LARGE SCALE GENOMIC DNA]</scope>
    <source>
        <strain evidence="2">ET39</strain>
    </source>
</reference>
<protein>
    <submittedName>
        <fullName evidence="1">Uncharacterized protein</fullName>
    </submittedName>
</protein>
<organism evidence="1 2">
    <name type="scientific">Amedibacillus dolichus</name>
    <dbReference type="NCBI Taxonomy" id="31971"/>
    <lineage>
        <taxon>Bacteria</taxon>
        <taxon>Bacillati</taxon>
        <taxon>Bacillota</taxon>
        <taxon>Erysipelotrichia</taxon>
        <taxon>Erysipelotrichales</taxon>
        <taxon>Erysipelotrichaceae</taxon>
        <taxon>Amedibacillus</taxon>
    </lineage>
</organism>
<keyword evidence="2" id="KW-1185">Reference proteome</keyword>
<proteinExistence type="predicted"/>
<accession>A0ABT7UBZ5</accession>
<sequence>MAQHWTPEQIDHEKQILTNQLMTKSGRFAIFVLRTYRYIAWECQNNHSNWCYADRISGRHLLAYVYNGPADHMGREVVEDAKDKLKKMGYIAYRKEDGRWKLYIKKEIDFCDIRQYVTDTPEDPDFFDRVYQYLLQSGIKIYTYPKTCWNCHQSTDIYTYFLSRQLEEELGKEYAPQYHARVNLRLYERVGLGSLEKLDVYLSHLYPQIQKRYSREMDRYYHMCCCSHCGAHQGINFTVYRPEALMENKVALDEMIDRVIDIRDVGIDKKFIKRMY</sequence>
<evidence type="ECO:0000313" key="1">
    <source>
        <dbReference type="EMBL" id="MDM8157151.1"/>
    </source>
</evidence>
<dbReference type="RefSeq" id="WP_289607614.1">
    <property type="nucleotide sequence ID" value="NZ_JAUDCG010000019.1"/>
</dbReference>
<gene>
    <name evidence="1" type="ORF">QUV96_05795</name>
</gene>
<dbReference type="EMBL" id="JAUDCG010000019">
    <property type="protein sequence ID" value="MDM8157151.1"/>
    <property type="molecule type" value="Genomic_DNA"/>
</dbReference>
<reference evidence="1 2" key="3">
    <citation type="submission" date="2023-06" db="EMBL/GenBank/DDBJ databases">
        <authorList>
            <person name="Zeman M."/>
            <person name="Kubasova T."/>
            <person name="Jahodarova E."/>
            <person name="Nykrynova M."/>
            <person name="Rychlik I."/>
        </authorList>
    </citation>
    <scope>NUCLEOTIDE SEQUENCE [LARGE SCALE GENOMIC DNA]</scope>
    <source>
        <strain evidence="1 2">ET39</strain>
    </source>
</reference>
<comment type="caution">
    <text evidence="1">The sequence shown here is derived from an EMBL/GenBank/DDBJ whole genome shotgun (WGS) entry which is preliminary data.</text>
</comment>
<evidence type="ECO:0000313" key="2">
    <source>
        <dbReference type="Proteomes" id="UP001529340"/>
    </source>
</evidence>